<keyword evidence="6" id="KW-0677">Repeat</keyword>
<dbReference type="SUPFAM" id="SSF49265">
    <property type="entry name" value="Fibronectin type III"/>
    <property type="match status" value="2"/>
</dbReference>
<dbReference type="Pfam" id="PF23144">
    <property type="entry name" value="Fn3_PTPRU"/>
    <property type="match status" value="1"/>
</dbReference>
<dbReference type="GO" id="GO:0016020">
    <property type="term" value="C:membrane"/>
    <property type="evidence" value="ECO:0007669"/>
    <property type="project" value="UniProtKB-SubCell"/>
</dbReference>
<keyword evidence="13" id="KW-0325">Glycoprotein</keyword>
<dbReference type="InterPro" id="IPR000998">
    <property type="entry name" value="MAM_dom"/>
</dbReference>
<dbReference type="InterPro" id="IPR003599">
    <property type="entry name" value="Ig_sub"/>
</dbReference>
<dbReference type="InterPro" id="IPR007110">
    <property type="entry name" value="Ig-like_dom"/>
</dbReference>
<reference evidence="20" key="2">
    <citation type="submission" date="2004-02" db="EMBL/GenBank/DDBJ databases">
        <authorList>
            <consortium name="Genoscope"/>
            <consortium name="Whitehead Institute Centre for Genome Research"/>
        </authorList>
    </citation>
    <scope>NUCLEOTIDE SEQUENCE</scope>
</reference>
<dbReference type="InterPro" id="IPR013783">
    <property type="entry name" value="Ig-like_fold"/>
</dbReference>
<evidence type="ECO:0000256" key="8">
    <source>
        <dbReference type="ARBA" id="ARBA00022912"/>
    </source>
</evidence>
<keyword evidence="8" id="KW-0904">Protein phosphatase</keyword>
<dbReference type="EMBL" id="CAAE01015020">
    <property type="protein sequence ID" value="CAG10737.1"/>
    <property type="molecule type" value="Genomic_DNA"/>
</dbReference>
<reference evidence="20" key="1">
    <citation type="journal article" date="2004" name="Nature">
        <title>Genome duplication in the teleost fish Tetraodon nigroviridis reveals the early vertebrate proto-karyotype.</title>
        <authorList>
            <person name="Jaillon O."/>
            <person name="Aury J.-M."/>
            <person name="Brunet F."/>
            <person name="Petit J.-L."/>
            <person name="Stange-Thomann N."/>
            <person name="Mauceli E."/>
            <person name="Bouneau L."/>
            <person name="Fischer C."/>
            <person name="Ozouf-Costaz C."/>
            <person name="Bernot A."/>
            <person name="Nicaud S."/>
            <person name="Jaffe D."/>
            <person name="Fisher S."/>
            <person name="Lutfalla G."/>
            <person name="Dossat C."/>
            <person name="Segurens B."/>
            <person name="Dasilva C."/>
            <person name="Salanoubat M."/>
            <person name="Levy M."/>
            <person name="Boudet N."/>
            <person name="Castellano S."/>
            <person name="Anthouard V."/>
            <person name="Jubin C."/>
            <person name="Castelli V."/>
            <person name="Katinka M."/>
            <person name="Vacherie B."/>
            <person name="Biemont C."/>
            <person name="Skalli Z."/>
            <person name="Cattolico L."/>
            <person name="Poulain J."/>
            <person name="De Berardinis V."/>
            <person name="Cruaud C."/>
            <person name="Duprat S."/>
            <person name="Brottier P."/>
            <person name="Coutanceau J.-P."/>
            <person name="Gouzy J."/>
            <person name="Parra G."/>
            <person name="Lardier G."/>
            <person name="Chapple C."/>
            <person name="McKernan K.J."/>
            <person name="McEwan P."/>
            <person name="Bosak S."/>
            <person name="Kellis M."/>
            <person name="Volff J.-N."/>
            <person name="Guigo R."/>
            <person name="Zody M.C."/>
            <person name="Mesirov J."/>
            <person name="Lindblad-Toh K."/>
            <person name="Birren B."/>
            <person name="Nusbaum C."/>
            <person name="Kahn D."/>
            <person name="Robinson-Rechavi M."/>
            <person name="Laudet V."/>
            <person name="Schachter V."/>
            <person name="Quetier F."/>
            <person name="Saurin W."/>
            <person name="Scarpelli C."/>
            <person name="Wincker P."/>
            <person name="Lander E.S."/>
            <person name="Weissenbach J."/>
            <person name="Roest Crollius H."/>
        </authorList>
    </citation>
    <scope>NUCLEOTIDE SEQUENCE [LARGE SCALE GENOMIC DNA]</scope>
</reference>
<keyword evidence="12" id="KW-0675">Receptor</keyword>
<keyword evidence="11" id="KW-1015">Disulfide bond</keyword>
<dbReference type="Gene3D" id="2.60.120.200">
    <property type="match status" value="1"/>
</dbReference>
<evidence type="ECO:0000256" key="14">
    <source>
        <dbReference type="ARBA" id="ARBA00023319"/>
    </source>
</evidence>
<keyword evidence="9" id="KW-1133">Transmembrane helix</keyword>
<feature type="domain" description="Ig-like" evidence="18">
    <location>
        <begin position="158"/>
        <end position="249"/>
    </location>
</feature>
<name>Q4RLJ5_TETNG</name>
<dbReference type="InterPro" id="IPR036179">
    <property type="entry name" value="Ig-like_dom_sf"/>
</dbReference>
<dbReference type="FunFam" id="2.60.40.10:FF:000009">
    <property type="entry name" value="receptor-type tyrosine-protein phosphatase U isoform X1"/>
    <property type="match status" value="1"/>
</dbReference>
<sequence>MAPSAQTLYRLLAGLAAADLMQCDKSKLSKAHDGTRTVADCPNTDAVKGSFMVVNASGRASGQKAHLYMPILKENDTHCIDFLYSLSSRDGASPGTLNVYVKVLIWAASPGNCEEMSPLIFFCFDLQVIFEAVSVQGHPGFIAIDEIRVLAHPCRKAPHFLRLQNVEVNVGQNATFQCTAGGKWSQHDKLWLQQWNGKDTALMVTRVVNHRRFSATVSVGDTSQRSTSRYRCVIRSDGGSGVSNYADLIVKEGFFGWLFFSSEEAFSSFIRSIASSLPQTHCGRKLEYLDQAPPTPIAPPELLAVGATYLWIKPNANSIIGDGPIILKEVEYRTTSGNWAETHVVDSPTYKLWHLDPDVEYEIKVLLSRPGEGGTGPPGPPLITRTKCAAQIRDDDNWMLEKWPTETQIQAVRGGCGYADYPVHGPQNVNVVDVRARQLTIQWETFGYAVTRCHSYNLTVQYQYIFNQQEFVAEELIQTSSHYTLRGLRPFVTVRLRLVLANPEGSKESEEIVKQTEEDVPASVPKESLQNTPYEEKIFMQWKAPNETNGVITMYEVSKGSGTGSGSGSGTGSGSGSGSGTGTRSGAVLATLVSAGARVSACAVLGDHRTRRLAARGRLPWIPMMPEYESETPLNETETTITILLKPAQSRGAPISSYQLVVKEHRKSKTRRAALESPQCFSAPVSFRNASILDSSYYIAAELLPSSLSVVQPFTVGDNKSYGGFWNPPCHQPRATASTSRPRAEPMG</sequence>
<comment type="similarity">
    <text evidence="2">Belongs to the protein-tyrosine phosphatase family. Receptor class 2B subfamily.</text>
</comment>
<dbReference type="Gene3D" id="2.60.40.10">
    <property type="entry name" value="Immunoglobulins"/>
    <property type="match status" value="3"/>
</dbReference>
<dbReference type="InterPro" id="IPR057598">
    <property type="entry name" value="Fn3_PTPRU"/>
</dbReference>
<dbReference type="InterPro" id="IPR051622">
    <property type="entry name" value="R-tyr_protein_phosphatases"/>
</dbReference>
<dbReference type="SUPFAM" id="SSF49899">
    <property type="entry name" value="Concanavalin A-like lectins/glucanases"/>
    <property type="match status" value="1"/>
</dbReference>
<evidence type="ECO:0000256" key="6">
    <source>
        <dbReference type="ARBA" id="ARBA00022737"/>
    </source>
</evidence>
<dbReference type="SMART" id="SM00409">
    <property type="entry name" value="IG"/>
    <property type="match status" value="1"/>
</dbReference>
<evidence type="ECO:0000313" key="20">
    <source>
        <dbReference type="EMBL" id="CAG10737.1"/>
    </source>
</evidence>
<feature type="domain" description="Fibronectin type-III" evidence="19">
    <location>
        <begin position="425"/>
        <end position="519"/>
    </location>
</feature>
<dbReference type="PRINTS" id="PR00020">
    <property type="entry name" value="MAMDOMAIN"/>
</dbReference>
<evidence type="ECO:0000259" key="17">
    <source>
        <dbReference type="PROSITE" id="PS50060"/>
    </source>
</evidence>
<keyword evidence="7" id="KW-0378">Hydrolase</keyword>
<dbReference type="PANTHER" id="PTHR24051">
    <property type="entry name" value="SUSHI DOMAIN-CONTAINING PROTEIN 1"/>
    <property type="match status" value="1"/>
</dbReference>
<feature type="region of interest" description="Disordered" evidence="16">
    <location>
        <begin position="727"/>
        <end position="748"/>
    </location>
</feature>
<evidence type="ECO:0000256" key="9">
    <source>
        <dbReference type="ARBA" id="ARBA00022989"/>
    </source>
</evidence>
<dbReference type="PROSITE" id="PS50835">
    <property type="entry name" value="IG_LIKE"/>
    <property type="match status" value="1"/>
</dbReference>
<evidence type="ECO:0000259" key="19">
    <source>
        <dbReference type="PROSITE" id="PS50853"/>
    </source>
</evidence>
<dbReference type="AlphaFoldDB" id="Q4RLJ5"/>
<dbReference type="SMART" id="SM00060">
    <property type="entry name" value="FN3"/>
    <property type="match status" value="2"/>
</dbReference>
<feature type="domain" description="MAM" evidence="17">
    <location>
        <begin position="42"/>
        <end position="156"/>
    </location>
</feature>
<dbReference type="InterPro" id="IPR003961">
    <property type="entry name" value="FN3_dom"/>
</dbReference>
<evidence type="ECO:0000256" key="4">
    <source>
        <dbReference type="ARBA" id="ARBA00022692"/>
    </source>
</evidence>
<feature type="region of interest" description="Disordered" evidence="16">
    <location>
        <begin position="561"/>
        <end position="583"/>
    </location>
</feature>
<dbReference type="CDD" id="cd00063">
    <property type="entry name" value="FN3"/>
    <property type="match status" value="2"/>
</dbReference>
<keyword evidence="4" id="KW-0812">Transmembrane</keyword>
<dbReference type="SUPFAM" id="SSF48726">
    <property type="entry name" value="Immunoglobulin"/>
    <property type="match status" value="1"/>
</dbReference>
<dbReference type="PANTHER" id="PTHR24051:SF12">
    <property type="entry name" value="PROTEIN-TYROSINE-PHOSPHATASE"/>
    <property type="match status" value="1"/>
</dbReference>
<evidence type="ECO:0000256" key="7">
    <source>
        <dbReference type="ARBA" id="ARBA00022801"/>
    </source>
</evidence>
<feature type="domain" description="Fibronectin type-III" evidence="19">
    <location>
        <begin position="296"/>
        <end position="389"/>
    </location>
</feature>
<dbReference type="FunFam" id="2.60.40.10:FF:000019">
    <property type="entry name" value="receptor-type tyrosine-protein phosphatase kappa isoform X2"/>
    <property type="match status" value="1"/>
</dbReference>
<gene>
    <name evidence="20" type="ORF">GSTENG00032462001</name>
</gene>
<keyword evidence="14" id="KW-0393">Immunoglobulin domain</keyword>
<dbReference type="FunFam" id="2.60.40.10:FF:000025">
    <property type="entry name" value="receptor-type tyrosine-protein phosphatase U isoform X2"/>
    <property type="match status" value="1"/>
</dbReference>
<evidence type="ECO:0000256" key="1">
    <source>
        <dbReference type="ARBA" id="ARBA00004479"/>
    </source>
</evidence>
<evidence type="ECO:0000259" key="18">
    <source>
        <dbReference type="PROSITE" id="PS50835"/>
    </source>
</evidence>
<evidence type="ECO:0000256" key="15">
    <source>
        <dbReference type="ARBA" id="ARBA00051722"/>
    </source>
</evidence>
<evidence type="ECO:0000256" key="13">
    <source>
        <dbReference type="ARBA" id="ARBA00023180"/>
    </source>
</evidence>
<comment type="subcellular location">
    <subcellularLocation>
        <location evidence="1">Membrane</location>
        <topology evidence="1">Single-pass type I membrane protein</topology>
    </subcellularLocation>
</comment>
<proteinExistence type="inferred from homology"/>
<evidence type="ECO:0000256" key="5">
    <source>
        <dbReference type="ARBA" id="ARBA00022729"/>
    </source>
</evidence>
<evidence type="ECO:0000256" key="11">
    <source>
        <dbReference type="ARBA" id="ARBA00023157"/>
    </source>
</evidence>
<dbReference type="Pfam" id="PF00629">
    <property type="entry name" value="MAM"/>
    <property type="match status" value="1"/>
</dbReference>
<evidence type="ECO:0000256" key="3">
    <source>
        <dbReference type="ARBA" id="ARBA00013064"/>
    </source>
</evidence>
<dbReference type="InterPro" id="IPR013320">
    <property type="entry name" value="ConA-like_dom_sf"/>
</dbReference>
<dbReference type="PROSITE" id="PS50853">
    <property type="entry name" value="FN3"/>
    <property type="match status" value="2"/>
</dbReference>
<keyword evidence="5" id="KW-0732">Signal</keyword>
<dbReference type="GO" id="GO:0004725">
    <property type="term" value="F:protein tyrosine phosphatase activity"/>
    <property type="evidence" value="ECO:0007669"/>
    <property type="project" value="UniProtKB-EC"/>
</dbReference>
<accession>Q4RLJ5</accession>
<evidence type="ECO:0000256" key="12">
    <source>
        <dbReference type="ARBA" id="ARBA00023170"/>
    </source>
</evidence>
<dbReference type="KEGG" id="tng:GSTEN00032462G001"/>
<evidence type="ECO:0000256" key="16">
    <source>
        <dbReference type="SAM" id="MobiDB-lite"/>
    </source>
</evidence>
<dbReference type="PROSITE" id="PS50060">
    <property type="entry name" value="MAM_2"/>
    <property type="match status" value="1"/>
</dbReference>
<organism evidence="20">
    <name type="scientific">Tetraodon nigroviridis</name>
    <name type="common">Spotted green pufferfish</name>
    <name type="synonym">Chelonodon nigroviridis</name>
    <dbReference type="NCBI Taxonomy" id="99883"/>
    <lineage>
        <taxon>Eukaryota</taxon>
        <taxon>Metazoa</taxon>
        <taxon>Chordata</taxon>
        <taxon>Craniata</taxon>
        <taxon>Vertebrata</taxon>
        <taxon>Euteleostomi</taxon>
        <taxon>Actinopterygii</taxon>
        <taxon>Neopterygii</taxon>
        <taxon>Teleostei</taxon>
        <taxon>Neoteleostei</taxon>
        <taxon>Acanthomorphata</taxon>
        <taxon>Eupercaria</taxon>
        <taxon>Tetraodontiformes</taxon>
        <taxon>Tetradontoidea</taxon>
        <taxon>Tetraodontidae</taxon>
        <taxon>Tetraodon</taxon>
    </lineage>
</organism>
<keyword evidence="10" id="KW-0472">Membrane</keyword>
<comment type="catalytic activity">
    <reaction evidence="15">
        <text>O-phospho-L-tyrosyl-[protein] + H2O = L-tyrosyl-[protein] + phosphate</text>
        <dbReference type="Rhea" id="RHEA:10684"/>
        <dbReference type="Rhea" id="RHEA-COMP:10136"/>
        <dbReference type="Rhea" id="RHEA-COMP:20101"/>
        <dbReference type="ChEBI" id="CHEBI:15377"/>
        <dbReference type="ChEBI" id="CHEBI:43474"/>
        <dbReference type="ChEBI" id="CHEBI:46858"/>
        <dbReference type="ChEBI" id="CHEBI:61978"/>
        <dbReference type="EC" id="3.1.3.48"/>
    </reaction>
</comment>
<dbReference type="SMART" id="SM00137">
    <property type="entry name" value="MAM"/>
    <property type="match status" value="1"/>
</dbReference>
<dbReference type="InterPro" id="IPR036116">
    <property type="entry name" value="FN3_sf"/>
</dbReference>
<dbReference type="OrthoDB" id="10253954at2759"/>
<dbReference type="EC" id="3.1.3.48" evidence="3"/>
<protein>
    <recommendedName>
        <fullName evidence="3">protein-tyrosine-phosphatase</fullName>
        <ecNumber evidence="3">3.1.3.48</ecNumber>
    </recommendedName>
</protein>
<evidence type="ECO:0000256" key="2">
    <source>
        <dbReference type="ARBA" id="ARBA00006396"/>
    </source>
</evidence>
<dbReference type="CDD" id="cd06263">
    <property type="entry name" value="MAM"/>
    <property type="match status" value="1"/>
</dbReference>
<evidence type="ECO:0000256" key="10">
    <source>
        <dbReference type="ARBA" id="ARBA00023136"/>
    </source>
</evidence>
<dbReference type="PROSITE" id="PS00740">
    <property type="entry name" value="MAM_1"/>
    <property type="match status" value="1"/>
</dbReference>
<comment type="caution">
    <text evidence="20">The sequence shown here is derived from an EMBL/GenBank/DDBJ whole genome shotgun (WGS) entry which is preliminary data.</text>
</comment>